<comment type="caution">
    <text evidence="8">The sequence shown here is derived from an EMBL/GenBank/DDBJ whole genome shotgun (WGS) entry which is preliminary data.</text>
</comment>
<feature type="transmembrane region" description="Helical" evidence="6">
    <location>
        <begin position="144"/>
        <end position="162"/>
    </location>
</feature>
<proteinExistence type="inferred from homology"/>
<keyword evidence="3 6" id="KW-0812">Transmembrane</keyword>
<feature type="transmembrane region" description="Helical" evidence="6">
    <location>
        <begin position="59"/>
        <end position="80"/>
    </location>
</feature>
<evidence type="ECO:0000256" key="3">
    <source>
        <dbReference type="ARBA" id="ARBA00022692"/>
    </source>
</evidence>
<feature type="domain" description="GtrA/DPMS transmembrane" evidence="7">
    <location>
        <begin position="58"/>
        <end position="168"/>
    </location>
</feature>
<gene>
    <name evidence="8" type="ORF">EDD73_10524</name>
</gene>
<dbReference type="GO" id="GO:0000271">
    <property type="term" value="P:polysaccharide biosynthetic process"/>
    <property type="evidence" value="ECO:0007669"/>
    <property type="project" value="InterPro"/>
</dbReference>
<name>A0A4R2RVY8_9FIRM</name>
<dbReference type="GO" id="GO:0005886">
    <property type="term" value="C:plasma membrane"/>
    <property type="evidence" value="ECO:0007669"/>
    <property type="project" value="TreeGrafter"/>
</dbReference>
<dbReference type="PANTHER" id="PTHR38459:SF1">
    <property type="entry name" value="PROPHAGE BACTOPRENOL-LINKED GLUCOSE TRANSLOCASE HOMOLOG"/>
    <property type="match status" value="1"/>
</dbReference>
<evidence type="ECO:0000313" key="8">
    <source>
        <dbReference type="EMBL" id="TCP67129.1"/>
    </source>
</evidence>
<dbReference type="InterPro" id="IPR007267">
    <property type="entry name" value="GtrA_DPMS_TM"/>
</dbReference>
<evidence type="ECO:0000256" key="6">
    <source>
        <dbReference type="SAM" id="Phobius"/>
    </source>
</evidence>
<comment type="subcellular location">
    <subcellularLocation>
        <location evidence="1">Membrane</location>
        <topology evidence="1">Multi-pass membrane protein</topology>
    </subcellularLocation>
</comment>
<dbReference type="PANTHER" id="PTHR38459">
    <property type="entry name" value="PROPHAGE BACTOPRENOL-LINKED GLUCOSE TRANSLOCASE HOMOLOG"/>
    <property type="match status" value="1"/>
</dbReference>
<keyword evidence="5 6" id="KW-0472">Membrane</keyword>
<evidence type="ECO:0000313" key="9">
    <source>
        <dbReference type="Proteomes" id="UP000294813"/>
    </source>
</evidence>
<evidence type="ECO:0000256" key="5">
    <source>
        <dbReference type="ARBA" id="ARBA00023136"/>
    </source>
</evidence>
<feature type="transmembrane region" description="Helical" evidence="6">
    <location>
        <begin position="120"/>
        <end position="138"/>
    </location>
</feature>
<evidence type="ECO:0000256" key="1">
    <source>
        <dbReference type="ARBA" id="ARBA00004141"/>
    </source>
</evidence>
<evidence type="ECO:0000256" key="2">
    <source>
        <dbReference type="ARBA" id="ARBA00009399"/>
    </source>
</evidence>
<feature type="transmembrane region" description="Helical" evidence="6">
    <location>
        <begin position="86"/>
        <end position="108"/>
    </location>
</feature>
<comment type="similarity">
    <text evidence="2">Belongs to the GtrA family.</text>
</comment>
<evidence type="ECO:0000256" key="4">
    <source>
        <dbReference type="ARBA" id="ARBA00022989"/>
    </source>
</evidence>
<reference evidence="8 9" key="1">
    <citation type="submission" date="2019-03" db="EMBL/GenBank/DDBJ databases">
        <title>Genomic Encyclopedia of Type Strains, Phase IV (KMG-IV): sequencing the most valuable type-strain genomes for metagenomic binning, comparative biology and taxonomic classification.</title>
        <authorList>
            <person name="Goeker M."/>
        </authorList>
    </citation>
    <scope>NUCLEOTIDE SEQUENCE [LARGE SCALE GENOMIC DNA]</scope>
    <source>
        <strain evidence="8 9">DSM 11170</strain>
    </source>
</reference>
<keyword evidence="9" id="KW-1185">Reference proteome</keyword>
<organism evidence="8 9">
    <name type="scientific">Heliophilum fasciatum</name>
    <dbReference type="NCBI Taxonomy" id="35700"/>
    <lineage>
        <taxon>Bacteria</taxon>
        <taxon>Bacillati</taxon>
        <taxon>Bacillota</taxon>
        <taxon>Clostridia</taxon>
        <taxon>Eubacteriales</taxon>
        <taxon>Heliobacteriaceae</taxon>
        <taxon>Heliophilum</taxon>
    </lineage>
</organism>
<keyword evidence="4 6" id="KW-1133">Transmembrane helix</keyword>
<dbReference type="EMBL" id="SLXT01000005">
    <property type="protein sequence ID" value="TCP67129.1"/>
    <property type="molecule type" value="Genomic_DNA"/>
</dbReference>
<dbReference type="AlphaFoldDB" id="A0A4R2RVY8"/>
<accession>A0A4R2RVY8</accession>
<dbReference type="Proteomes" id="UP000294813">
    <property type="component" value="Unassembled WGS sequence"/>
</dbReference>
<sequence length="171" mass="19034">MVGDNRTMGLLSQMKDGGVLTEWGVRQERGHEQGALAKRHKLRIIGWWQKLIAYQAVRFLLVGALNTLVGYSFFAFFLFIGLHYALASFLAQALGVVFNFFSTGNLVFRNHDVAAAWKFALVYSVTYLLNVMGLNALVSLSVDMYLAGALLTLPMAAIAYLLNKNFVFGRC</sequence>
<evidence type="ECO:0000259" key="7">
    <source>
        <dbReference type="Pfam" id="PF04138"/>
    </source>
</evidence>
<dbReference type="InterPro" id="IPR051401">
    <property type="entry name" value="GtrA_CellWall_Glycosyl"/>
</dbReference>
<dbReference type="Pfam" id="PF04138">
    <property type="entry name" value="GtrA_DPMS_TM"/>
    <property type="match status" value="1"/>
</dbReference>
<dbReference type="RefSeq" id="WP_207668797.1">
    <property type="nucleotide sequence ID" value="NZ_JAOQNU010000005.1"/>
</dbReference>
<protein>
    <submittedName>
        <fullName evidence="8">Putative flippase GtrA</fullName>
    </submittedName>
</protein>